<reference evidence="2 3" key="1">
    <citation type="submission" date="2016-10" db="EMBL/GenBank/DDBJ databases">
        <authorList>
            <person name="de Groot N.N."/>
        </authorList>
    </citation>
    <scope>NUCLEOTIDE SEQUENCE [LARGE SCALE GENOMIC DNA]</scope>
    <source>
        <strain evidence="2 3">CGMCC 4.1877</strain>
    </source>
</reference>
<protein>
    <submittedName>
        <fullName evidence="2">Uncharacterized protein</fullName>
    </submittedName>
</protein>
<keyword evidence="3" id="KW-1185">Reference proteome</keyword>
<keyword evidence="1" id="KW-0472">Membrane</keyword>
<sequence>MTESPARGRRRRPTRLTRLLHWGHREWSDARELAHAIHGTVVGAAALTAASLHGTLGEVVVTVVVTVLVYWVAERYARVLSVVVDGTHRLDAVAEVLRHGWPMVQAASTPLVVLVLVESVTDDLRTGVLIALVVATVLLGGLGHLAARRAGAPPAAAVGWGALSAGLGVVIIVLKLSLH</sequence>
<feature type="transmembrane region" description="Helical" evidence="1">
    <location>
        <begin position="129"/>
        <end position="147"/>
    </location>
</feature>
<dbReference type="RefSeq" id="WP_245773467.1">
    <property type="nucleotide sequence ID" value="NZ_FOUY01000010.1"/>
</dbReference>
<evidence type="ECO:0000313" key="3">
    <source>
        <dbReference type="Proteomes" id="UP000199614"/>
    </source>
</evidence>
<accession>A0A1I4X2C4</accession>
<organism evidence="2 3">
    <name type="scientific">Pseudonocardia ammonioxydans</name>
    <dbReference type="NCBI Taxonomy" id="260086"/>
    <lineage>
        <taxon>Bacteria</taxon>
        <taxon>Bacillati</taxon>
        <taxon>Actinomycetota</taxon>
        <taxon>Actinomycetes</taxon>
        <taxon>Pseudonocardiales</taxon>
        <taxon>Pseudonocardiaceae</taxon>
        <taxon>Pseudonocardia</taxon>
    </lineage>
</organism>
<dbReference type="EMBL" id="FOUY01000010">
    <property type="protein sequence ID" value="SFN20228.1"/>
    <property type="molecule type" value="Genomic_DNA"/>
</dbReference>
<keyword evidence="1" id="KW-0812">Transmembrane</keyword>
<dbReference type="Proteomes" id="UP000199614">
    <property type="component" value="Unassembled WGS sequence"/>
</dbReference>
<dbReference type="AlphaFoldDB" id="A0A1I4X2C4"/>
<proteinExistence type="predicted"/>
<feature type="transmembrane region" description="Helical" evidence="1">
    <location>
        <begin position="55"/>
        <end position="73"/>
    </location>
</feature>
<evidence type="ECO:0000256" key="1">
    <source>
        <dbReference type="SAM" id="Phobius"/>
    </source>
</evidence>
<feature type="transmembrane region" description="Helical" evidence="1">
    <location>
        <begin position="159"/>
        <end position="178"/>
    </location>
</feature>
<name>A0A1I4X2C4_PSUAM</name>
<evidence type="ECO:0000313" key="2">
    <source>
        <dbReference type="EMBL" id="SFN20228.1"/>
    </source>
</evidence>
<gene>
    <name evidence="2" type="ORF">SAMN05216207_101018</name>
</gene>
<feature type="transmembrane region" description="Helical" evidence="1">
    <location>
        <begin position="99"/>
        <end position="117"/>
    </location>
</feature>
<keyword evidence="1" id="KW-1133">Transmembrane helix</keyword>